<dbReference type="AlphaFoldDB" id="A0A0F9T877"/>
<gene>
    <name evidence="1" type="ORF">LCGC14_0423400</name>
</gene>
<sequence>MEVNKTLDARIMAELNTGIESDAPEPGVSFAVQLDVWFQLDYGREGIRVQYQRMVAMGQKTDNEPNLKPVIAQFAAVKEEMAVVEDLMAGVLEALDNDDARIKMLDGVHYIPQKGITLQVPAELRARLLKGK</sequence>
<accession>A0A0F9T877</accession>
<proteinExistence type="predicted"/>
<reference evidence="1" key="1">
    <citation type="journal article" date="2015" name="Nature">
        <title>Complex archaea that bridge the gap between prokaryotes and eukaryotes.</title>
        <authorList>
            <person name="Spang A."/>
            <person name="Saw J.H."/>
            <person name="Jorgensen S.L."/>
            <person name="Zaremba-Niedzwiedzka K."/>
            <person name="Martijn J."/>
            <person name="Lind A.E."/>
            <person name="van Eijk R."/>
            <person name="Schleper C."/>
            <person name="Guy L."/>
            <person name="Ettema T.J."/>
        </authorList>
    </citation>
    <scope>NUCLEOTIDE SEQUENCE</scope>
</reference>
<protein>
    <submittedName>
        <fullName evidence="1">Uncharacterized protein</fullName>
    </submittedName>
</protein>
<comment type="caution">
    <text evidence="1">The sequence shown here is derived from an EMBL/GenBank/DDBJ whole genome shotgun (WGS) entry which is preliminary data.</text>
</comment>
<evidence type="ECO:0000313" key="1">
    <source>
        <dbReference type="EMBL" id="KKN71177.1"/>
    </source>
</evidence>
<organism evidence="1">
    <name type="scientific">marine sediment metagenome</name>
    <dbReference type="NCBI Taxonomy" id="412755"/>
    <lineage>
        <taxon>unclassified sequences</taxon>
        <taxon>metagenomes</taxon>
        <taxon>ecological metagenomes</taxon>
    </lineage>
</organism>
<name>A0A0F9T877_9ZZZZ</name>
<dbReference type="EMBL" id="LAZR01000388">
    <property type="protein sequence ID" value="KKN71177.1"/>
    <property type="molecule type" value="Genomic_DNA"/>
</dbReference>